<comment type="caution">
    <text evidence="1">The sequence shown here is derived from an EMBL/GenBank/DDBJ whole genome shotgun (WGS) entry which is preliminary data.</text>
</comment>
<evidence type="ECO:0000313" key="2">
    <source>
        <dbReference type="Proteomes" id="UP001237642"/>
    </source>
</evidence>
<keyword evidence="2" id="KW-1185">Reference proteome</keyword>
<accession>A0AAD8JJZ8</accession>
<dbReference type="Proteomes" id="UP001237642">
    <property type="component" value="Unassembled WGS sequence"/>
</dbReference>
<dbReference type="EMBL" id="JAUIZM010000001">
    <property type="protein sequence ID" value="KAK1405066.1"/>
    <property type="molecule type" value="Genomic_DNA"/>
</dbReference>
<organism evidence="1 2">
    <name type="scientific">Heracleum sosnowskyi</name>
    <dbReference type="NCBI Taxonomy" id="360622"/>
    <lineage>
        <taxon>Eukaryota</taxon>
        <taxon>Viridiplantae</taxon>
        <taxon>Streptophyta</taxon>
        <taxon>Embryophyta</taxon>
        <taxon>Tracheophyta</taxon>
        <taxon>Spermatophyta</taxon>
        <taxon>Magnoliopsida</taxon>
        <taxon>eudicotyledons</taxon>
        <taxon>Gunneridae</taxon>
        <taxon>Pentapetalae</taxon>
        <taxon>asterids</taxon>
        <taxon>campanulids</taxon>
        <taxon>Apiales</taxon>
        <taxon>Apiaceae</taxon>
        <taxon>Apioideae</taxon>
        <taxon>apioid superclade</taxon>
        <taxon>Tordylieae</taxon>
        <taxon>Tordyliinae</taxon>
        <taxon>Heracleum</taxon>
    </lineage>
</organism>
<protein>
    <submittedName>
        <fullName evidence="1">Uncharacterized protein</fullName>
    </submittedName>
</protein>
<gene>
    <name evidence="1" type="ORF">POM88_004671</name>
</gene>
<proteinExistence type="predicted"/>
<name>A0AAD8JJZ8_9APIA</name>
<reference evidence="1" key="1">
    <citation type="submission" date="2023-02" db="EMBL/GenBank/DDBJ databases">
        <title>Genome of toxic invasive species Heracleum sosnowskyi carries increased number of genes despite the absence of recent whole-genome duplications.</title>
        <authorList>
            <person name="Schelkunov M."/>
            <person name="Shtratnikova V."/>
            <person name="Makarenko M."/>
            <person name="Klepikova A."/>
            <person name="Omelchenko D."/>
            <person name="Novikova G."/>
            <person name="Obukhova E."/>
            <person name="Bogdanov V."/>
            <person name="Penin A."/>
            <person name="Logacheva M."/>
        </authorList>
    </citation>
    <scope>NUCLEOTIDE SEQUENCE</scope>
    <source>
        <strain evidence="1">Hsosn_3</strain>
        <tissue evidence="1">Leaf</tissue>
    </source>
</reference>
<dbReference type="AlphaFoldDB" id="A0AAD8JJZ8"/>
<evidence type="ECO:0000313" key="1">
    <source>
        <dbReference type="EMBL" id="KAK1405066.1"/>
    </source>
</evidence>
<sequence>MTEALVKQMSLDSTIRVVMLCWSIWTARNDMVWNQRRRSVDEVVSLATITLNQYIAAQNVGSIPSLNPLRSGDGAEQWTKPGLNTIKINVDASIFEKKTSFGDAIVIQDDNGF</sequence>
<reference evidence="1" key="2">
    <citation type="submission" date="2023-05" db="EMBL/GenBank/DDBJ databases">
        <authorList>
            <person name="Schelkunov M.I."/>
        </authorList>
    </citation>
    <scope>NUCLEOTIDE SEQUENCE</scope>
    <source>
        <strain evidence="1">Hsosn_3</strain>
        <tissue evidence="1">Leaf</tissue>
    </source>
</reference>